<name>A0A1V3XHN4_MYCKA</name>
<comment type="caution">
    <text evidence="2">The sequence shown here is derived from an EMBL/GenBank/DDBJ whole genome shotgun (WGS) entry which is preliminary data.</text>
</comment>
<gene>
    <name evidence="2" type="ORF">BZL30_2238</name>
</gene>
<dbReference type="Proteomes" id="UP000189229">
    <property type="component" value="Unassembled WGS sequence"/>
</dbReference>
<feature type="region of interest" description="Disordered" evidence="1">
    <location>
        <begin position="1"/>
        <end position="62"/>
    </location>
</feature>
<reference evidence="2 3" key="1">
    <citation type="submission" date="2017-02" db="EMBL/GenBank/DDBJ databases">
        <title>Complete genome sequences of Mycobacterium kansasii strains isolated from rhesus macaques.</title>
        <authorList>
            <person name="Panda A."/>
            <person name="Nagaraj S."/>
            <person name="Zhao X."/>
            <person name="Tettelin H."/>
            <person name="Detolla L.J."/>
        </authorList>
    </citation>
    <scope>NUCLEOTIDE SEQUENCE [LARGE SCALE GENOMIC DNA]</scope>
    <source>
        <strain evidence="2 3">11-3813</strain>
    </source>
</reference>
<dbReference type="AlphaFoldDB" id="A0A1V3XHN4"/>
<proteinExistence type="predicted"/>
<evidence type="ECO:0000313" key="3">
    <source>
        <dbReference type="Proteomes" id="UP000189229"/>
    </source>
</evidence>
<evidence type="ECO:0000313" key="2">
    <source>
        <dbReference type="EMBL" id="OOK78717.1"/>
    </source>
</evidence>
<evidence type="ECO:0000256" key="1">
    <source>
        <dbReference type="SAM" id="MobiDB-lite"/>
    </source>
</evidence>
<accession>A0A1V3XHN4</accession>
<protein>
    <submittedName>
        <fullName evidence="2">Uncharacterized protein</fullName>
    </submittedName>
</protein>
<dbReference type="EMBL" id="MVBM01000002">
    <property type="protein sequence ID" value="OOK78717.1"/>
    <property type="molecule type" value="Genomic_DNA"/>
</dbReference>
<sequence>MHPGIRMRALGGAQASGRAVAAHSAPWRHTRRPGRTLGALAAHSAPSPHTRRPGGTLGAVAA</sequence>
<organism evidence="2 3">
    <name type="scientific">Mycobacterium kansasii</name>
    <dbReference type="NCBI Taxonomy" id="1768"/>
    <lineage>
        <taxon>Bacteria</taxon>
        <taxon>Bacillati</taxon>
        <taxon>Actinomycetota</taxon>
        <taxon>Actinomycetes</taxon>
        <taxon>Mycobacteriales</taxon>
        <taxon>Mycobacteriaceae</taxon>
        <taxon>Mycobacterium</taxon>
    </lineage>
</organism>